<evidence type="ECO:0000256" key="1">
    <source>
        <dbReference type="ARBA" id="ARBA00023125"/>
    </source>
</evidence>
<dbReference type="SUPFAM" id="SSF46894">
    <property type="entry name" value="C-terminal effector domain of the bipartite response regulators"/>
    <property type="match status" value="1"/>
</dbReference>
<name>A0A1C6Z4S2_HAFAL</name>
<dbReference type="SMART" id="SM00421">
    <property type="entry name" value="HTH_LUXR"/>
    <property type="match status" value="1"/>
</dbReference>
<dbReference type="Proteomes" id="UP000094844">
    <property type="component" value="Unassembled WGS sequence"/>
</dbReference>
<dbReference type="InterPro" id="IPR000792">
    <property type="entry name" value="Tscrpt_reg_LuxR_C"/>
</dbReference>
<evidence type="ECO:0000259" key="2">
    <source>
        <dbReference type="PROSITE" id="PS50043"/>
    </source>
</evidence>
<feature type="domain" description="HTH luxR-type" evidence="2">
    <location>
        <begin position="112"/>
        <end position="177"/>
    </location>
</feature>
<accession>A0A1C6Z4S2</accession>
<gene>
    <name evidence="3" type="ORF">BN1044_03606</name>
</gene>
<dbReference type="Gene3D" id="1.10.10.10">
    <property type="entry name" value="Winged helix-like DNA-binding domain superfamily/Winged helix DNA-binding domain"/>
    <property type="match status" value="1"/>
</dbReference>
<evidence type="ECO:0000313" key="3">
    <source>
        <dbReference type="EMBL" id="SCM54107.1"/>
    </source>
</evidence>
<evidence type="ECO:0000313" key="4">
    <source>
        <dbReference type="Proteomes" id="UP000094844"/>
    </source>
</evidence>
<dbReference type="PRINTS" id="PR00038">
    <property type="entry name" value="HTHLUXR"/>
</dbReference>
<dbReference type="GO" id="GO:0006355">
    <property type="term" value="P:regulation of DNA-templated transcription"/>
    <property type="evidence" value="ECO:0007669"/>
    <property type="project" value="InterPro"/>
</dbReference>
<dbReference type="PATRIC" id="fig|569.27.peg.2561"/>
<dbReference type="InterPro" id="IPR036388">
    <property type="entry name" value="WH-like_DNA-bd_sf"/>
</dbReference>
<dbReference type="AlphaFoldDB" id="A0A1C6Z4S2"/>
<dbReference type="GO" id="GO:0003677">
    <property type="term" value="F:DNA binding"/>
    <property type="evidence" value="ECO:0007669"/>
    <property type="project" value="UniProtKB-KW"/>
</dbReference>
<dbReference type="InterPro" id="IPR016032">
    <property type="entry name" value="Sig_transdc_resp-reg_C-effctor"/>
</dbReference>
<dbReference type="PROSITE" id="PS50043">
    <property type="entry name" value="HTH_LUXR_2"/>
    <property type="match status" value="1"/>
</dbReference>
<dbReference type="OrthoDB" id="6505015at2"/>
<proteinExistence type="predicted"/>
<keyword evidence="1 3" id="KW-0238">DNA-binding</keyword>
<dbReference type="RefSeq" id="WP_040046853.1">
    <property type="nucleotide sequence ID" value="NZ_CP015380.1"/>
</dbReference>
<sequence>MKHLVLTDDILLFQAFTHICDNPTWIKSNEIGFYLRCMSFDEMIVFVDDRIANVNVLAISTYFRSKDKLIRISFSERAITNVPFMHTIISRQPLSNFFSSVKNIDVFTNDKLETPSDYLTYREAQVISLIMEGKSIYSISSILQINPKTTYRFRSNIITKFGCKNYIDFCKKVTLGV</sequence>
<reference evidence="3 4" key="1">
    <citation type="submission" date="2016-09" db="EMBL/GenBank/DDBJ databases">
        <authorList>
            <person name="Capua I."/>
            <person name="De Benedictis P."/>
            <person name="Joannis T."/>
            <person name="Lombin L.H."/>
            <person name="Cattoli G."/>
        </authorList>
    </citation>
    <scope>NUCLEOTIDE SEQUENCE [LARGE SCALE GENOMIC DNA]</scope>
    <source>
        <strain evidence="3 4">GB001</strain>
    </source>
</reference>
<dbReference type="EMBL" id="FMIQ01000065">
    <property type="protein sequence ID" value="SCM54107.1"/>
    <property type="molecule type" value="Genomic_DNA"/>
</dbReference>
<protein>
    <submittedName>
        <fullName evidence="3">DNA-binding transcriptional regulator, CsgD family</fullName>
    </submittedName>
</protein>
<dbReference type="Pfam" id="PF00196">
    <property type="entry name" value="GerE"/>
    <property type="match status" value="1"/>
</dbReference>
<organism evidence="3 4">
    <name type="scientific">Hafnia alvei</name>
    <dbReference type="NCBI Taxonomy" id="569"/>
    <lineage>
        <taxon>Bacteria</taxon>
        <taxon>Pseudomonadati</taxon>
        <taxon>Pseudomonadota</taxon>
        <taxon>Gammaproteobacteria</taxon>
        <taxon>Enterobacterales</taxon>
        <taxon>Hafniaceae</taxon>
        <taxon>Hafnia</taxon>
    </lineage>
</organism>